<dbReference type="RefSeq" id="WP_175541367.1">
    <property type="nucleotide sequence ID" value="NZ_FOLM01000005.1"/>
</dbReference>
<dbReference type="GO" id="GO:0005524">
    <property type="term" value="F:ATP binding"/>
    <property type="evidence" value="ECO:0007669"/>
    <property type="project" value="UniProtKB-KW"/>
</dbReference>
<dbReference type="Proteomes" id="UP000199207">
    <property type="component" value="Unassembled WGS sequence"/>
</dbReference>
<gene>
    <name evidence="1" type="ORF">SAMN05421773_10582</name>
</gene>
<protein>
    <submittedName>
        <fullName evidence="1">Iron complex transport system ATP-binding protein</fullName>
    </submittedName>
</protein>
<sequence>MLAGGRVLADGPVETVLTAELLTAVYRHPVEVLGHPEHGGALILPVRGPRRAV</sequence>
<evidence type="ECO:0000313" key="2">
    <source>
        <dbReference type="Proteomes" id="UP000199207"/>
    </source>
</evidence>
<keyword evidence="2" id="KW-1185">Reference proteome</keyword>
<dbReference type="AlphaFoldDB" id="A0A1I1L761"/>
<organism evidence="1 2">
    <name type="scientific">Streptomyces aidingensis</name>
    <dbReference type="NCBI Taxonomy" id="910347"/>
    <lineage>
        <taxon>Bacteria</taxon>
        <taxon>Bacillati</taxon>
        <taxon>Actinomycetota</taxon>
        <taxon>Actinomycetes</taxon>
        <taxon>Kitasatosporales</taxon>
        <taxon>Streptomycetaceae</taxon>
        <taxon>Streptomyces</taxon>
    </lineage>
</organism>
<accession>A0A1I1L761</accession>
<dbReference type="EMBL" id="FOLM01000005">
    <property type="protein sequence ID" value="SFC68815.1"/>
    <property type="molecule type" value="Genomic_DNA"/>
</dbReference>
<proteinExistence type="predicted"/>
<keyword evidence="1" id="KW-0067">ATP-binding</keyword>
<keyword evidence="1" id="KW-0547">Nucleotide-binding</keyword>
<name>A0A1I1L761_9ACTN</name>
<dbReference type="STRING" id="910347.SAMN05421773_10582"/>
<reference evidence="1 2" key="1">
    <citation type="submission" date="2016-10" db="EMBL/GenBank/DDBJ databases">
        <authorList>
            <person name="de Groot N.N."/>
        </authorList>
    </citation>
    <scope>NUCLEOTIDE SEQUENCE [LARGE SCALE GENOMIC DNA]</scope>
    <source>
        <strain evidence="1 2">CGMCC 4.5739</strain>
    </source>
</reference>
<evidence type="ECO:0000313" key="1">
    <source>
        <dbReference type="EMBL" id="SFC68815.1"/>
    </source>
</evidence>